<name>A0A841BLZ5_9ACTN</name>
<dbReference type="EMBL" id="JACHMN010000002">
    <property type="protein sequence ID" value="MBB5868675.1"/>
    <property type="molecule type" value="Genomic_DNA"/>
</dbReference>
<dbReference type="RefSeq" id="WP_184834783.1">
    <property type="nucleotide sequence ID" value="NZ_JACHMN010000002.1"/>
</dbReference>
<proteinExistence type="predicted"/>
<feature type="chain" id="PRO_5032720344" evidence="1">
    <location>
        <begin position="31"/>
        <end position="283"/>
    </location>
</feature>
<evidence type="ECO:0000256" key="1">
    <source>
        <dbReference type="SAM" id="SignalP"/>
    </source>
</evidence>
<comment type="caution">
    <text evidence="2">The sequence shown here is derived from an EMBL/GenBank/DDBJ whole genome shotgun (WGS) entry which is preliminary data.</text>
</comment>
<protein>
    <submittedName>
        <fullName evidence="2">Uncharacterized protein</fullName>
    </submittedName>
</protein>
<sequence length="283" mass="29104">MRRRFITRLAVLAAIAGSLAVFGPASPASASIGLYRASAVGVSNAVSPKSITVGCNNVNDRIISVGGRINDGFGDVLMTRAFVNPGLTVATVWGIEAIPTGVPWSVEAFVVCAPPGAIAGLVLVENTAGPNVNDKFPQAACPAGKKVFGGGYYLDNANGLVAIDEFTFDPNLLFARATAYNYGAPGNYSFTVQAICGTPAPSMSRITFLSANNALSPKTVTTNNCPFNTQVSAVGTIVTGALGHASIDMLNPRPQLAAGESTVREIGAYGSNWTSQVEALCVG</sequence>
<dbReference type="Proteomes" id="UP000587527">
    <property type="component" value="Unassembled WGS sequence"/>
</dbReference>
<reference evidence="2 3" key="1">
    <citation type="submission" date="2020-08" db="EMBL/GenBank/DDBJ databases">
        <title>Sequencing the genomes of 1000 actinobacteria strains.</title>
        <authorList>
            <person name="Klenk H.-P."/>
        </authorList>
    </citation>
    <scope>NUCLEOTIDE SEQUENCE [LARGE SCALE GENOMIC DNA]</scope>
    <source>
        <strain evidence="2 3">DSM 45362</strain>
    </source>
</reference>
<accession>A0A841BLZ5</accession>
<keyword evidence="3" id="KW-1185">Reference proteome</keyword>
<organism evidence="2 3">
    <name type="scientific">Allocatelliglobosispora scoriae</name>
    <dbReference type="NCBI Taxonomy" id="643052"/>
    <lineage>
        <taxon>Bacteria</taxon>
        <taxon>Bacillati</taxon>
        <taxon>Actinomycetota</taxon>
        <taxon>Actinomycetes</taxon>
        <taxon>Micromonosporales</taxon>
        <taxon>Micromonosporaceae</taxon>
        <taxon>Allocatelliglobosispora</taxon>
    </lineage>
</organism>
<keyword evidence="1" id="KW-0732">Signal</keyword>
<evidence type="ECO:0000313" key="3">
    <source>
        <dbReference type="Proteomes" id="UP000587527"/>
    </source>
</evidence>
<evidence type="ECO:0000313" key="2">
    <source>
        <dbReference type="EMBL" id="MBB5868675.1"/>
    </source>
</evidence>
<gene>
    <name evidence="2" type="ORF">F4553_002054</name>
</gene>
<feature type="signal peptide" evidence="1">
    <location>
        <begin position="1"/>
        <end position="30"/>
    </location>
</feature>
<dbReference type="AlphaFoldDB" id="A0A841BLZ5"/>